<evidence type="ECO:0000313" key="3">
    <source>
        <dbReference type="EMBL" id="RIB12710.1"/>
    </source>
</evidence>
<keyword evidence="1" id="KW-0812">Transmembrane</keyword>
<keyword evidence="1" id="KW-1133">Transmembrane helix</keyword>
<comment type="caution">
    <text evidence="3">The sequence shown here is derived from an EMBL/GenBank/DDBJ whole genome shotgun (WGS) entry which is preliminary data.</text>
</comment>
<dbReference type="Pfam" id="PF23463">
    <property type="entry name" value="WWE_2"/>
    <property type="match status" value="1"/>
</dbReference>
<evidence type="ECO:0000313" key="4">
    <source>
        <dbReference type="Proteomes" id="UP000266673"/>
    </source>
</evidence>
<dbReference type="InterPro" id="IPR057826">
    <property type="entry name" value="WWE_C20G8.02"/>
</dbReference>
<feature type="domain" description="C20G8.02-like WWE" evidence="2">
    <location>
        <begin position="35"/>
        <end position="111"/>
    </location>
</feature>
<evidence type="ECO:0000259" key="2">
    <source>
        <dbReference type="Pfam" id="PF23463"/>
    </source>
</evidence>
<feature type="transmembrane region" description="Helical" evidence="1">
    <location>
        <begin position="125"/>
        <end position="144"/>
    </location>
</feature>
<accession>A0A397UR90</accession>
<evidence type="ECO:0000256" key="1">
    <source>
        <dbReference type="SAM" id="Phobius"/>
    </source>
</evidence>
<gene>
    <name evidence="3" type="ORF">C2G38_2199932</name>
</gene>
<name>A0A397UR90_9GLOM</name>
<keyword evidence="4" id="KW-1185">Reference proteome</keyword>
<organism evidence="3 4">
    <name type="scientific">Gigaspora rosea</name>
    <dbReference type="NCBI Taxonomy" id="44941"/>
    <lineage>
        <taxon>Eukaryota</taxon>
        <taxon>Fungi</taxon>
        <taxon>Fungi incertae sedis</taxon>
        <taxon>Mucoromycota</taxon>
        <taxon>Glomeromycotina</taxon>
        <taxon>Glomeromycetes</taxon>
        <taxon>Diversisporales</taxon>
        <taxon>Gigasporaceae</taxon>
        <taxon>Gigaspora</taxon>
    </lineage>
</organism>
<reference evidence="3 4" key="1">
    <citation type="submission" date="2018-06" db="EMBL/GenBank/DDBJ databases">
        <title>Comparative genomics reveals the genomic features of Rhizophagus irregularis, R. cerebriforme, R. diaphanum and Gigaspora rosea, and their symbiotic lifestyle signature.</title>
        <authorList>
            <person name="Morin E."/>
            <person name="San Clemente H."/>
            <person name="Chen E.C.H."/>
            <person name="De La Providencia I."/>
            <person name="Hainaut M."/>
            <person name="Kuo A."/>
            <person name="Kohler A."/>
            <person name="Murat C."/>
            <person name="Tang N."/>
            <person name="Roy S."/>
            <person name="Loubradou J."/>
            <person name="Henrissat B."/>
            <person name="Grigoriev I.V."/>
            <person name="Corradi N."/>
            <person name="Roux C."/>
            <person name="Martin F.M."/>
        </authorList>
    </citation>
    <scope>NUCLEOTIDE SEQUENCE [LARGE SCALE GENOMIC DNA]</scope>
    <source>
        <strain evidence="3 4">DAOM 194757</strain>
    </source>
</reference>
<dbReference type="AlphaFoldDB" id="A0A397UR90"/>
<proteinExistence type="predicted"/>
<protein>
    <recommendedName>
        <fullName evidence="2">C20G8.02-like WWE domain-containing protein</fullName>
    </recommendedName>
</protein>
<dbReference type="STRING" id="44941.A0A397UR90"/>
<dbReference type="OrthoDB" id="431378at2759"/>
<dbReference type="EMBL" id="QKWP01000997">
    <property type="protein sequence ID" value="RIB12710.1"/>
    <property type="molecule type" value="Genomic_DNA"/>
</dbReference>
<sequence length="169" mass="19363">MSISKKLSDFYENLEVGRFCYGEQNCLNNEGFIHDVPLSEQNKPTISNTTSPNAYQPVPKVKQPTNWVPFSKYNTNALEQVYRSGVPRTKVQCNEDYLFEVDIDKHEIHPRNGSSVTFQLPPKNGILTVFYYVIIVLPLCLHLLDSVRRSLLINSLLEIPTINSEIPYD</sequence>
<dbReference type="Proteomes" id="UP000266673">
    <property type="component" value="Unassembled WGS sequence"/>
</dbReference>
<keyword evidence="1" id="KW-0472">Membrane</keyword>